<reference evidence="19 21" key="2">
    <citation type="submission" date="2019-03" db="EMBL/GenBank/DDBJ databases">
        <title>Genomic Encyclopedia of Type Strains, Phase IV (KMG-IV): sequencing the most valuable type-strain genomes for metagenomic binning, comparative biology and taxonomic classification.</title>
        <authorList>
            <person name="Goeker M."/>
        </authorList>
    </citation>
    <scope>NUCLEOTIDE SEQUENCE [LARGE SCALE GENOMIC DNA]</scope>
    <source>
        <strain evidence="19 21">DSM 20580</strain>
    </source>
</reference>
<dbReference type="PRINTS" id="PR00095">
    <property type="entry name" value="ANTSNTHASEI"/>
</dbReference>
<keyword evidence="10 15" id="KW-0460">Magnesium</keyword>
<gene>
    <name evidence="15 18" type="primary">trpE</name>
    <name evidence="19" type="ORF">DFR61_10751</name>
    <name evidence="18" type="ORF">NCTC10597_01464</name>
</gene>
<evidence type="ECO:0000313" key="19">
    <source>
        <dbReference type="EMBL" id="TDR40936.1"/>
    </source>
</evidence>
<feature type="domain" description="Chorismate-utilising enzyme C-terminal" evidence="16">
    <location>
        <begin position="201"/>
        <end position="453"/>
    </location>
</feature>
<dbReference type="PANTHER" id="PTHR11236:SF48">
    <property type="entry name" value="ISOCHORISMATE SYNTHASE MENF"/>
    <property type="match status" value="1"/>
</dbReference>
<keyword evidence="21" id="KW-1185">Reference proteome</keyword>
<name>A0A8B4QAR6_9BACL</name>
<comment type="caution">
    <text evidence="18">The sequence shown here is derived from an EMBL/GenBank/DDBJ whole genome shotgun (WGS) entry which is preliminary data.</text>
</comment>
<dbReference type="EMBL" id="UGNP01000001">
    <property type="protein sequence ID" value="STX09768.1"/>
    <property type="molecule type" value="Genomic_DNA"/>
</dbReference>
<dbReference type="SUPFAM" id="SSF56322">
    <property type="entry name" value="ADC synthase"/>
    <property type="match status" value="1"/>
</dbReference>
<dbReference type="EMBL" id="SNZG01000007">
    <property type="protein sequence ID" value="TDR40936.1"/>
    <property type="molecule type" value="Genomic_DNA"/>
</dbReference>
<dbReference type="PANTHER" id="PTHR11236">
    <property type="entry name" value="AMINOBENZOATE/ANTHRANILATE SYNTHASE"/>
    <property type="match status" value="1"/>
</dbReference>
<evidence type="ECO:0000259" key="17">
    <source>
        <dbReference type="Pfam" id="PF04715"/>
    </source>
</evidence>
<sequence>MTVEQSNFIQIEMEADMHTPISIFQALEGEEKVLFESSSNHAQQGRFSFIARNPCGSFIAEKEKSTFTHKGQVQSIRDKNPLRHLREIMPKVNNALPFSFYGGAVGYFGYETAFYNEKLIDDLDDSIQMPDLHLLFFDSFIIYDHFKNSIIVATVDLFDEQLEQEILQKRLEVLQNALGKAIHPIPSKDVSLKFSPTWAANEFCEAVERCKEHIIAGDIFQIVLSQRFSAHYDDHPLHVYRKLRVANPSPYMYYLQFHEYTVLGTSPESLVKVSKRKIISNPIAGTRPRQTDAEADLRMEEELLADEKELAEHRMLVDLARNDIGKLCKTNSISIDRYMAIERYKYVMHIVSEVSGELEDGIDALDVISSCLPAGTVSGAPKIRAMQLIHHFEPVKRGVYAGAIGYLSKSGDLDLALAIRTMVIKDQTAHVQAGAGVVLHSVAQKEFEETMHKARALLEVIQ</sequence>
<evidence type="ECO:0000256" key="6">
    <source>
        <dbReference type="ARBA" id="ARBA00020653"/>
    </source>
</evidence>
<evidence type="ECO:0000256" key="14">
    <source>
        <dbReference type="ARBA" id="ARBA00047683"/>
    </source>
</evidence>
<dbReference type="InterPro" id="IPR005801">
    <property type="entry name" value="ADC_synthase"/>
</dbReference>
<dbReference type="AlphaFoldDB" id="A0A8B4QAR6"/>
<evidence type="ECO:0000313" key="21">
    <source>
        <dbReference type="Proteomes" id="UP000294641"/>
    </source>
</evidence>
<evidence type="ECO:0000256" key="10">
    <source>
        <dbReference type="ARBA" id="ARBA00022842"/>
    </source>
</evidence>
<evidence type="ECO:0000256" key="3">
    <source>
        <dbReference type="ARBA" id="ARBA00009562"/>
    </source>
</evidence>
<evidence type="ECO:0000313" key="18">
    <source>
        <dbReference type="EMBL" id="STX09768.1"/>
    </source>
</evidence>
<dbReference type="EC" id="4.1.3.27" evidence="5 15"/>
<comment type="pathway">
    <text evidence="2 15">Amino-acid biosynthesis; L-tryptophan biosynthesis; L-tryptophan from chorismate: step 1/5.</text>
</comment>
<evidence type="ECO:0000256" key="5">
    <source>
        <dbReference type="ARBA" id="ARBA00012266"/>
    </source>
</evidence>
<keyword evidence="8 15" id="KW-0479">Metal-binding</keyword>
<evidence type="ECO:0000313" key="20">
    <source>
        <dbReference type="Proteomes" id="UP000254330"/>
    </source>
</evidence>
<dbReference type="NCBIfam" id="TIGR00564">
    <property type="entry name" value="trpE_most"/>
    <property type="match status" value="1"/>
</dbReference>
<comment type="cofactor">
    <cofactor evidence="1 15">
        <name>Mg(2+)</name>
        <dbReference type="ChEBI" id="CHEBI:18420"/>
    </cofactor>
</comment>
<evidence type="ECO:0000259" key="16">
    <source>
        <dbReference type="Pfam" id="PF00425"/>
    </source>
</evidence>
<keyword evidence="12 15" id="KW-0456">Lyase</keyword>
<evidence type="ECO:0000256" key="15">
    <source>
        <dbReference type="RuleBase" id="RU364045"/>
    </source>
</evidence>
<keyword evidence="7 15" id="KW-0028">Amino-acid biosynthesis</keyword>
<dbReference type="Pfam" id="PF04715">
    <property type="entry name" value="Anth_synt_I_N"/>
    <property type="match status" value="1"/>
</dbReference>
<evidence type="ECO:0000256" key="9">
    <source>
        <dbReference type="ARBA" id="ARBA00022822"/>
    </source>
</evidence>
<evidence type="ECO:0000256" key="8">
    <source>
        <dbReference type="ARBA" id="ARBA00022723"/>
    </source>
</evidence>
<evidence type="ECO:0000256" key="2">
    <source>
        <dbReference type="ARBA" id="ARBA00004873"/>
    </source>
</evidence>
<protein>
    <recommendedName>
        <fullName evidence="6 15">Anthranilate synthase component 1</fullName>
        <ecNumber evidence="5 15">4.1.3.27</ecNumber>
    </recommendedName>
</protein>
<dbReference type="GO" id="GO:0000162">
    <property type="term" value="P:L-tryptophan biosynthetic process"/>
    <property type="evidence" value="ECO:0007669"/>
    <property type="project" value="UniProtKB-UniPathway"/>
</dbReference>
<evidence type="ECO:0000256" key="11">
    <source>
        <dbReference type="ARBA" id="ARBA00023141"/>
    </source>
</evidence>
<dbReference type="InterPro" id="IPR015890">
    <property type="entry name" value="Chorismate_C"/>
</dbReference>
<comment type="catalytic activity">
    <reaction evidence="14 15">
        <text>chorismate + L-glutamine = anthranilate + pyruvate + L-glutamate + H(+)</text>
        <dbReference type="Rhea" id="RHEA:21732"/>
        <dbReference type="ChEBI" id="CHEBI:15361"/>
        <dbReference type="ChEBI" id="CHEBI:15378"/>
        <dbReference type="ChEBI" id="CHEBI:16567"/>
        <dbReference type="ChEBI" id="CHEBI:29748"/>
        <dbReference type="ChEBI" id="CHEBI:29985"/>
        <dbReference type="ChEBI" id="CHEBI:58359"/>
        <dbReference type="EC" id="4.1.3.27"/>
    </reaction>
</comment>
<dbReference type="OrthoDB" id="9803598at2"/>
<comment type="function">
    <text evidence="13 15">Part of a heterotetrameric complex that catalyzes the two-step biosynthesis of anthranilate, an intermediate in the biosynthesis of L-tryptophan. In the first step, the glutamine-binding beta subunit (TrpG) of anthranilate synthase (AS) provides the glutamine amidotransferase activity which generates ammonia as a substrate that, along with chorismate, is used in the second step, catalyzed by the large alpha subunit of AS (TrpE) to produce anthranilate. In the absence of TrpG, TrpE can synthesize anthranilate directly from chorismate and high concentrations of ammonia.</text>
</comment>
<keyword evidence="11 15" id="KW-0057">Aromatic amino acid biosynthesis</keyword>
<evidence type="ECO:0000256" key="1">
    <source>
        <dbReference type="ARBA" id="ARBA00001946"/>
    </source>
</evidence>
<dbReference type="GO" id="GO:0046872">
    <property type="term" value="F:metal ion binding"/>
    <property type="evidence" value="ECO:0007669"/>
    <property type="project" value="UniProtKB-KW"/>
</dbReference>
<comment type="similarity">
    <text evidence="3 15">Belongs to the anthranilate synthase component I family.</text>
</comment>
<dbReference type="GO" id="GO:0004049">
    <property type="term" value="F:anthranilate synthase activity"/>
    <property type="evidence" value="ECO:0007669"/>
    <property type="project" value="UniProtKB-EC"/>
</dbReference>
<proteinExistence type="inferred from homology"/>
<dbReference type="RefSeq" id="WP_109349105.1">
    <property type="nucleotide sequence ID" value="NZ_BJUE01000008.1"/>
</dbReference>
<keyword evidence="9 15" id="KW-0822">Tryptophan biosynthesis</keyword>
<evidence type="ECO:0000256" key="13">
    <source>
        <dbReference type="ARBA" id="ARBA00025634"/>
    </source>
</evidence>
<reference evidence="18 20" key="1">
    <citation type="submission" date="2018-06" db="EMBL/GenBank/DDBJ databases">
        <authorList>
            <consortium name="Pathogen Informatics"/>
            <person name="Doyle S."/>
        </authorList>
    </citation>
    <scope>NUCLEOTIDE SEQUENCE [LARGE SCALE GENOMIC DNA]</scope>
    <source>
        <strain evidence="18 20">NCTC10597</strain>
    </source>
</reference>
<comment type="subunit">
    <text evidence="4 15">Heterotetramer consisting of two non-identical subunits: a beta subunit (TrpG) and a large alpha subunit (TrpE).</text>
</comment>
<dbReference type="Pfam" id="PF00425">
    <property type="entry name" value="Chorismate_bind"/>
    <property type="match status" value="1"/>
</dbReference>
<dbReference type="InterPro" id="IPR006805">
    <property type="entry name" value="Anth_synth_I_N"/>
</dbReference>
<feature type="domain" description="Anthranilate synthase component I N-terminal" evidence="17">
    <location>
        <begin position="16"/>
        <end position="150"/>
    </location>
</feature>
<dbReference type="Proteomes" id="UP000294641">
    <property type="component" value="Unassembled WGS sequence"/>
</dbReference>
<dbReference type="Proteomes" id="UP000254330">
    <property type="component" value="Unassembled WGS sequence"/>
</dbReference>
<organism evidence="18 20">
    <name type="scientific">Kurthia zopfii</name>
    <dbReference type="NCBI Taxonomy" id="1650"/>
    <lineage>
        <taxon>Bacteria</taxon>
        <taxon>Bacillati</taxon>
        <taxon>Bacillota</taxon>
        <taxon>Bacilli</taxon>
        <taxon>Bacillales</taxon>
        <taxon>Caryophanaceae</taxon>
        <taxon>Kurthia</taxon>
    </lineage>
</organism>
<evidence type="ECO:0000256" key="4">
    <source>
        <dbReference type="ARBA" id="ARBA00011575"/>
    </source>
</evidence>
<accession>A0A8B4QAR6</accession>
<dbReference type="InterPro" id="IPR005256">
    <property type="entry name" value="Anth_synth_I_PabB"/>
</dbReference>
<dbReference type="UniPathway" id="UPA00035">
    <property type="reaction ID" value="UER00040"/>
</dbReference>
<dbReference type="InterPro" id="IPR019999">
    <property type="entry name" value="Anth_synth_I-like"/>
</dbReference>
<evidence type="ECO:0000256" key="7">
    <source>
        <dbReference type="ARBA" id="ARBA00022605"/>
    </source>
</evidence>
<evidence type="ECO:0000256" key="12">
    <source>
        <dbReference type="ARBA" id="ARBA00023239"/>
    </source>
</evidence>
<dbReference type="Gene3D" id="3.60.120.10">
    <property type="entry name" value="Anthranilate synthase"/>
    <property type="match status" value="1"/>
</dbReference>